<feature type="binding site" evidence="1">
    <location>
        <position position="132"/>
    </location>
    <ligand>
        <name>a divalent metal cation</name>
        <dbReference type="ChEBI" id="CHEBI:60240"/>
        <label>2</label>
    </ligand>
</feature>
<keyword evidence="1" id="KW-0479">Metal-binding</keyword>
<dbReference type="GO" id="GO:0046872">
    <property type="term" value="F:metal ion binding"/>
    <property type="evidence" value="ECO:0007669"/>
    <property type="project" value="UniProtKB-KW"/>
</dbReference>
<keyword evidence="2" id="KW-0378">Hydrolase</keyword>
<dbReference type="PANTHER" id="PTHR47176:SF1">
    <property type="entry name" value="OS04G0577500 PROTEIN"/>
    <property type="match status" value="1"/>
</dbReference>
<dbReference type="PANTHER" id="PTHR47176">
    <property type="entry name" value="OSJNBA0020J04.13 PROTEIN"/>
    <property type="match status" value="1"/>
</dbReference>
<dbReference type="RefSeq" id="WP_200311567.1">
    <property type="nucleotide sequence ID" value="NZ_JAENIM010000039.1"/>
</dbReference>
<evidence type="ECO:0000313" key="2">
    <source>
        <dbReference type="EMBL" id="MBK1791567.1"/>
    </source>
</evidence>
<comment type="caution">
    <text evidence="2">The sequence shown here is derived from an EMBL/GenBank/DDBJ whole genome shotgun (WGS) entry which is preliminary data.</text>
</comment>
<feature type="binding site" evidence="1">
    <location>
        <position position="11"/>
    </location>
    <ligand>
        <name>a divalent metal cation</name>
        <dbReference type="ChEBI" id="CHEBI:60240"/>
        <label>1</label>
    </ligand>
</feature>
<dbReference type="PIRSF" id="PIRSF005902">
    <property type="entry name" value="DNase_TatD"/>
    <property type="match status" value="1"/>
</dbReference>
<dbReference type="SUPFAM" id="SSF51556">
    <property type="entry name" value="Metallo-dependent hydrolases"/>
    <property type="match status" value="1"/>
</dbReference>
<dbReference type="Pfam" id="PF01026">
    <property type="entry name" value="TatD_DNase"/>
    <property type="match status" value="1"/>
</dbReference>
<dbReference type="Proteomes" id="UP000624703">
    <property type="component" value="Unassembled WGS sequence"/>
</dbReference>
<organism evidence="2 3">
    <name type="scientific">Persicirhabdus sediminis</name>
    <dbReference type="NCBI Taxonomy" id="454144"/>
    <lineage>
        <taxon>Bacteria</taxon>
        <taxon>Pseudomonadati</taxon>
        <taxon>Verrucomicrobiota</taxon>
        <taxon>Verrucomicrobiia</taxon>
        <taxon>Verrucomicrobiales</taxon>
        <taxon>Verrucomicrobiaceae</taxon>
        <taxon>Persicirhabdus</taxon>
    </lineage>
</organism>
<feature type="binding site" evidence="1">
    <location>
        <position position="161"/>
    </location>
    <ligand>
        <name>a divalent metal cation</name>
        <dbReference type="ChEBI" id="CHEBI:60240"/>
        <label>2</label>
    </ligand>
</feature>
<sequence>MKMPLIDAHNHLQDPRIYPQADAIIAQMRAVGIEKCIVNGTQPTDWPKVAALAEKFPQFIIPAFGLHPWQSANASASWLDQLAGYLEKLPHSLVGECGLDRWIKGFDIDLQKTQLIQQIQLANQLGRSITIHCLKAWGPLMDIFDALEKSGQPCRRPFLLHSYNGSKELVPQLVKRGAYFSISSYFLHKRKSKAFDAFRAVPADRLLIETDAPDMLGPPASQKFQLDGNLNHPANLAQLATLAAARLEIDENTFIAQCWANTQSFLSPPSKPS</sequence>
<dbReference type="Gene3D" id="3.20.20.140">
    <property type="entry name" value="Metal-dependent hydrolases"/>
    <property type="match status" value="1"/>
</dbReference>
<name>A0A8J7MDS3_9BACT</name>
<accession>A0A8J7MDS3</accession>
<evidence type="ECO:0000313" key="3">
    <source>
        <dbReference type="Proteomes" id="UP000624703"/>
    </source>
</evidence>
<dbReference type="InterPro" id="IPR032466">
    <property type="entry name" value="Metal_Hydrolase"/>
</dbReference>
<keyword evidence="3" id="KW-1185">Reference proteome</keyword>
<dbReference type="AlphaFoldDB" id="A0A8J7MDS3"/>
<gene>
    <name evidence="2" type="ORF">JIN82_10430</name>
</gene>
<evidence type="ECO:0000256" key="1">
    <source>
        <dbReference type="PIRSR" id="PIRSR005902-1"/>
    </source>
</evidence>
<feature type="binding site" evidence="1">
    <location>
        <position position="9"/>
    </location>
    <ligand>
        <name>a divalent metal cation</name>
        <dbReference type="ChEBI" id="CHEBI:60240"/>
        <label>1</label>
    </ligand>
</feature>
<dbReference type="CDD" id="cd01310">
    <property type="entry name" value="TatD_DNAse"/>
    <property type="match status" value="1"/>
</dbReference>
<protein>
    <submittedName>
        <fullName evidence="2">TatD family hydrolase</fullName>
    </submittedName>
</protein>
<dbReference type="InterPro" id="IPR001130">
    <property type="entry name" value="TatD-like"/>
</dbReference>
<proteinExistence type="predicted"/>
<reference evidence="2" key="1">
    <citation type="submission" date="2021-01" db="EMBL/GenBank/DDBJ databases">
        <title>Modified the classification status of verrucomicrobia.</title>
        <authorList>
            <person name="Feng X."/>
        </authorList>
    </citation>
    <scope>NUCLEOTIDE SEQUENCE</scope>
    <source>
        <strain evidence="2">_KCTC 22039</strain>
    </source>
</reference>
<feature type="binding site" evidence="1">
    <location>
        <position position="96"/>
    </location>
    <ligand>
        <name>a divalent metal cation</name>
        <dbReference type="ChEBI" id="CHEBI:60240"/>
        <label>1</label>
    </ligand>
</feature>
<feature type="binding site" evidence="1">
    <location>
        <position position="211"/>
    </location>
    <ligand>
        <name>a divalent metal cation</name>
        <dbReference type="ChEBI" id="CHEBI:60240"/>
        <label>1</label>
    </ligand>
</feature>
<dbReference type="GO" id="GO:0016788">
    <property type="term" value="F:hydrolase activity, acting on ester bonds"/>
    <property type="evidence" value="ECO:0007669"/>
    <property type="project" value="InterPro"/>
</dbReference>
<dbReference type="EMBL" id="JAENIM010000039">
    <property type="protein sequence ID" value="MBK1791567.1"/>
    <property type="molecule type" value="Genomic_DNA"/>
</dbReference>